<reference evidence="1" key="2">
    <citation type="submission" date="2018-03" db="EMBL/GenBank/DDBJ databases">
        <title>The Triticum urartu genome reveals the dynamic nature of wheat genome evolution.</title>
        <authorList>
            <person name="Ling H."/>
            <person name="Ma B."/>
            <person name="Shi X."/>
            <person name="Liu H."/>
            <person name="Dong L."/>
            <person name="Sun H."/>
            <person name="Cao Y."/>
            <person name="Gao Q."/>
            <person name="Zheng S."/>
            <person name="Li Y."/>
            <person name="Yu Y."/>
            <person name="Du H."/>
            <person name="Qi M."/>
            <person name="Li Y."/>
            <person name="Yu H."/>
            <person name="Cui Y."/>
            <person name="Wang N."/>
            <person name="Chen C."/>
            <person name="Wu H."/>
            <person name="Zhao Y."/>
            <person name="Zhang J."/>
            <person name="Li Y."/>
            <person name="Zhou W."/>
            <person name="Zhang B."/>
            <person name="Hu W."/>
            <person name="Eijk M."/>
            <person name="Tang J."/>
            <person name="Witsenboer H."/>
            <person name="Zhao S."/>
            <person name="Li Z."/>
            <person name="Zhang A."/>
            <person name="Wang D."/>
            <person name="Liang C."/>
        </authorList>
    </citation>
    <scope>NUCLEOTIDE SEQUENCE [LARGE SCALE GENOMIC DNA]</scope>
    <source>
        <strain evidence="1">cv. G1812</strain>
    </source>
</reference>
<accession>A0A8R7PWG4</accession>
<dbReference type="Proteomes" id="UP000015106">
    <property type="component" value="Chromosome 3"/>
</dbReference>
<dbReference type="PANTHER" id="PTHR46890:SF48">
    <property type="entry name" value="RNA-DIRECTED DNA POLYMERASE"/>
    <property type="match status" value="1"/>
</dbReference>
<evidence type="ECO:0000313" key="2">
    <source>
        <dbReference type="Proteomes" id="UP000015106"/>
    </source>
</evidence>
<sequence length="152" mass="17349">NFFANEEKVNDLENQSLQKPFSKGEIREAIFGSYSDGAPGPDGLSFLFLQNFWEVIKMDVIPMFDDFHKGKLDLYRLNFAVLTLIPKEKEATSMKKFRPISLINCIFKVFTKVLANRLAVLMNRLTSTNQSAFIKGTFILKSVVTAHEVLHK</sequence>
<keyword evidence="2" id="KW-1185">Reference proteome</keyword>
<dbReference type="PANTHER" id="PTHR46890">
    <property type="entry name" value="NON-LTR RETROLELEMENT REVERSE TRANSCRIPTASE-LIKE PROTEIN-RELATED"/>
    <property type="match status" value="1"/>
</dbReference>
<protein>
    <submittedName>
        <fullName evidence="1">Uncharacterized protein</fullName>
    </submittedName>
</protein>
<dbReference type="AlphaFoldDB" id="A0A8R7PWG4"/>
<name>A0A8R7PWG4_TRIUA</name>
<dbReference type="EnsemblPlants" id="TuG1812G0300004702.01.T01">
    <property type="protein sequence ID" value="TuG1812G0300004702.01.T01.cds383241"/>
    <property type="gene ID" value="TuG1812G0300004702.01"/>
</dbReference>
<reference evidence="2" key="1">
    <citation type="journal article" date="2013" name="Nature">
        <title>Draft genome of the wheat A-genome progenitor Triticum urartu.</title>
        <authorList>
            <person name="Ling H.Q."/>
            <person name="Zhao S."/>
            <person name="Liu D."/>
            <person name="Wang J."/>
            <person name="Sun H."/>
            <person name="Zhang C."/>
            <person name="Fan H."/>
            <person name="Li D."/>
            <person name="Dong L."/>
            <person name="Tao Y."/>
            <person name="Gao C."/>
            <person name="Wu H."/>
            <person name="Li Y."/>
            <person name="Cui Y."/>
            <person name="Guo X."/>
            <person name="Zheng S."/>
            <person name="Wang B."/>
            <person name="Yu K."/>
            <person name="Liang Q."/>
            <person name="Yang W."/>
            <person name="Lou X."/>
            <person name="Chen J."/>
            <person name="Feng M."/>
            <person name="Jian J."/>
            <person name="Zhang X."/>
            <person name="Luo G."/>
            <person name="Jiang Y."/>
            <person name="Liu J."/>
            <person name="Wang Z."/>
            <person name="Sha Y."/>
            <person name="Zhang B."/>
            <person name="Wu H."/>
            <person name="Tang D."/>
            <person name="Shen Q."/>
            <person name="Xue P."/>
            <person name="Zou S."/>
            <person name="Wang X."/>
            <person name="Liu X."/>
            <person name="Wang F."/>
            <person name="Yang Y."/>
            <person name="An X."/>
            <person name="Dong Z."/>
            <person name="Zhang K."/>
            <person name="Zhang X."/>
            <person name="Luo M.C."/>
            <person name="Dvorak J."/>
            <person name="Tong Y."/>
            <person name="Wang J."/>
            <person name="Yang H."/>
            <person name="Li Z."/>
            <person name="Wang D."/>
            <person name="Zhang A."/>
            <person name="Wang J."/>
        </authorList>
    </citation>
    <scope>NUCLEOTIDE SEQUENCE</scope>
    <source>
        <strain evidence="2">cv. G1812</strain>
    </source>
</reference>
<proteinExistence type="predicted"/>
<organism evidence="1 2">
    <name type="scientific">Triticum urartu</name>
    <name type="common">Red wild einkorn</name>
    <name type="synonym">Crithodium urartu</name>
    <dbReference type="NCBI Taxonomy" id="4572"/>
    <lineage>
        <taxon>Eukaryota</taxon>
        <taxon>Viridiplantae</taxon>
        <taxon>Streptophyta</taxon>
        <taxon>Embryophyta</taxon>
        <taxon>Tracheophyta</taxon>
        <taxon>Spermatophyta</taxon>
        <taxon>Magnoliopsida</taxon>
        <taxon>Liliopsida</taxon>
        <taxon>Poales</taxon>
        <taxon>Poaceae</taxon>
        <taxon>BOP clade</taxon>
        <taxon>Pooideae</taxon>
        <taxon>Triticodae</taxon>
        <taxon>Triticeae</taxon>
        <taxon>Triticinae</taxon>
        <taxon>Triticum</taxon>
    </lineage>
</organism>
<reference evidence="1" key="3">
    <citation type="submission" date="2022-06" db="UniProtKB">
        <authorList>
            <consortium name="EnsemblPlants"/>
        </authorList>
    </citation>
    <scope>IDENTIFICATION</scope>
</reference>
<dbReference type="InterPro" id="IPR052343">
    <property type="entry name" value="Retrotransposon-Effector_Assoc"/>
</dbReference>
<evidence type="ECO:0000313" key="1">
    <source>
        <dbReference type="EnsemblPlants" id="TuG1812G0300004702.01.T01.cds383241"/>
    </source>
</evidence>
<dbReference type="Gramene" id="TuG1812G0300004702.01.T01">
    <property type="protein sequence ID" value="TuG1812G0300004702.01.T01.cds383241"/>
    <property type="gene ID" value="TuG1812G0300004702.01"/>
</dbReference>